<sequence>MPSLSAEVPFTPVGWLTFEFQDLTMGVDLFLQGVLCAQFAHYTNVNQRDSVCMKLFVAGLALFTTLKTIQVLAMIGIQDVVLFENPATTHSAGGRAGSRKWLGQMNLILESGIAFYVQLFFCHRLWVLSHNIYIMVVAISLFIFAVMAASVAVYFSARPSIGTLMVSTHLGLAMSGDLLQTGSIVFYLLRHSQAVLRHGPMASMLSSLLRLTIQSAAPGALCALVNFVATISEIGSPAITPGPTPAFVISMIANIMLPKLYAMAAMWTLNYRDEIRSAATHLDFPLSGGMGVGDKTASEIPRLRAGGIETSSTYSINAPENILPNLAERKA</sequence>
<dbReference type="InterPro" id="IPR045339">
    <property type="entry name" value="DUF6534"/>
</dbReference>
<feature type="transmembrane region" description="Helical" evidence="1">
    <location>
        <begin position="23"/>
        <end position="43"/>
    </location>
</feature>
<evidence type="ECO:0000259" key="2">
    <source>
        <dbReference type="Pfam" id="PF20152"/>
    </source>
</evidence>
<feature type="transmembrane region" description="Helical" evidence="1">
    <location>
        <begin position="133"/>
        <end position="157"/>
    </location>
</feature>
<feature type="transmembrane region" description="Helical" evidence="1">
    <location>
        <begin position="101"/>
        <end position="121"/>
    </location>
</feature>
<comment type="caution">
    <text evidence="3">The sequence shown here is derived from an EMBL/GenBank/DDBJ whole genome shotgun (WGS) entry which is preliminary data.</text>
</comment>
<dbReference type="EMBL" id="JARKIB010000161">
    <property type="protein sequence ID" value="KAJ7730135.1"/>
    <property type="molecule type" value="Genomic_DNA"/>
</dbReference>
<dbReference type="Proteomes" id="UP001215598">
    <property type="component" value="Unassembled WGS sequence"/>
</dbReference>
<organism evidence="3 4">
    <name type="scientific">Mycena metata</name>
    <dbReference type="NCBI Taxonomy" id="1033252"/>
    <lineage>
        <taxon>Eukaryota</taxon>
        <taxon>Fungi</taxon>
        <taxon>Dikarya</taxon>
        <taxon>Basidiomycota</taxon>
        <taxon>Agaricomycotina</taxon>
        <taxon>Agaricomycetes</taxon>
        <taxon>Agaricomycetidae</taxon>
        <taxon>Agaricales</taxon>
        <taxon>Marasmiineae</taxon>
        <taxon>Mycenaceae</taxon>
        <taxon>Mycena</taxon>
    </lineage>
</organism>
<dbReference type="AlphaFoldDB" id="A0AAD7MSK5"/>
<gene>
    <name evidence="3" type="ORF">B0H16DRAFT_1893645</name>
</gene>
<keyword evidence="1" id="KW-0812">Transmembrane</keyword>
<dbReference type="Pfam" id="PF20152">
    <property type="entry name" value="DUF6534"/>
    <property type="match status" value="1"/>
</dbReference>
<keyword evidence="4" id="KW-1185">Reference proteome</keyword>
<feature type="transmembrane region" description="Helical" evidence="1">
    <location>
        <begin position="244"/>
        <end position="262"/>
    </location>
</feature>
<proteinExistence type="predicted"/>
<protein>
    <recommendedName>
        <fullName evidence="2">DUF6534 domain-containing protein</fullName>
    </recommendedName>
</protein>
<evidence type="ECO:0000256" key="1">
    <source>
        <dbReference type="SAM" id="Phobius"/>
    </source>
</evidence>
<feature type="transmembrane region" description="Helical" evidence="1">
    <location>
        <begin position="55"/>
        <end position="77"/>
    </location>
</feature>
<accession>A0AAD7MSK5</accession>
<feature type="domain" description="DUF6534" evidence="2">
    <location>
        <begin position="175"/>
        <end position="273"/>
    </location>
</feature>
<dbReference type="PANTHER" id="PTHR40465">
    <property type="entry name" value="CHROMOSOME 1, WHOLE GENOME SHOTGUN SEQUENCE"/>
    <property type="match status" value="1"/>
</dbReference>
<reference evidence="3" key="1">
    <citation type="submission" date="2023-03" db="EMBL/GenBank/DDBJ databases">
        <title>Massive genome expansion in bonnet fungi (Mycena s.s.) driven by repeated elements and novel gene families across ecological guilds.</title>
        <authorList>
            <consortium name="Lawrence Berkeley National Laboratory"/>
            <person name="Harder C.B."/>
            <person name="Miyauchi S."/>
            <person name="Viragh M."/>
            <person name="Kuo A."/>
            <person name="Thoen E."/>
            <person name="Andreopoulos B."/>
            <person name="Lu D."/>
            <person name="Skrede I."/>
            <person name="Drula E."/>
            <person name="Henrissat B."/>
            <person name="Morin E."/>
            <person name="Kohler A."/>
            <person name="Barry K."/>
            <person name="LaButti K."/>
            <person name="Morin E."/>
            <person name="Salamov A."/>
            <person name="Lipzen A."/>
            <person name="Mereny Z."/>
            <person name="Hegedus B."/>
            <person name="Baldrian P."/>
            <person name="Stursova M."/>
            <person name="Weitz H."/>
            <person name="Taylor A."/>
            <person name="Grigoriev I.V."/>
            <person name="Nagy L.G."/>
            <person name="Martin F."/>
            <person name="Kauserud H."/>
        </authorList>
    </citation>
    <scope>NUCLEOTIDE SEQUENCE</scope>
    <source>
        <strain evidence="3">CBHHK182m</strain>
    </source>
</reference>
<keyword evidence="1" id="KW-1133">Transmembrane helix</keyword>
<feature type="transmembrane region" description="Helical" evidence="1">
    <location>
        <begin position="169"/>
        <end position="189"/>
    </location>
</feature>
<evidence type="ECO:0000313" key="3">
    <source>
        <dbReference type="EMBL" id="KAJ7730135.1"/>
    </source>
</evidence>
<dbReference type="PANTHER" id="PTHR40465:SF1">
    <property type="entry name" value="DUF6534 DOMAIN-CONTAINING PROTEIN"/>
    <property type="match status" value="1"/>
</dbReference>
<keyword evidence="1" id="KW-0472">Membrane</keyword>
<name>A0AAD7MSK5_9AGAR</name>
<evidence type="ECO:0000313" key="4">
    <source>
        <dbReference type="Proteomes" id="UP001215598"/>
    </source>
</evidence>
<feature type="transmembrane region" description="Helical" evidence="1">
    <location>
        <begin position="209"/>
        <end position="232"/>
    </location>
</feature>